<gene>
    <name evidence="1" type="ORF">F3087_18840</name>
</gene>
<accession>A0A5N0EFI5</accession>
<reference evidence="1 2" key="1">
    <citation type="submission" date="2019-09" db="EMBL/GenBank/DDBJ databases">
        <authorList>
            <person name="Wang X."/>
        </authorList>
    </citation>
    <scope>NUCLEOTIDE SEQUENCE [LARGE SCALE GENOMIC DNA]</scope>
    <source>
        <strain evidence="1 2">CICC 11023</strain>
    </source>
</reference>
<dbReference type="Proteomes" id="UP000323876">
    <property type="component" value="Unassembled WGS sequence"/>
</dbReference>
<organism evidence="1 2">
    <name type="scientific">Nocardia colli</name>
    <dbReference type="NCBI Taxonomy" id="2545717"/>
    <lineage>
        <taxon>Bacteria</taxon>
        <taxon>Bacillati</taxon>
        <taxon>Actinomycetota</taxon>
        <taxon>Actinomycetes</taxon>
        <taxon>Mycobacteriales</taxon>
        <taxon>Nocardiaceae</taxon>
        <taxon>Nocardia</taxon>
    </lineage>
</organism>
<keyword evidence="2" id="KW-1185">Reference proteome</keyword>
<protein>
    <submittedName>
        <fullName evidence="1">Uncharacterized protein</fullName>
    </submittedName>
</protein>
<comment type="caution">
    <text evidence="1">The sequence shown here is derived from an EMBL/GenBank/DDBJ whole genome shotgun (WGS) entry which is preliminary data.</text>
</comment>
<dbReference type="AlphaFoldDB" id="A0A5N0EFI5"/>
<dbReference type="RefSeq" id="WP_150403276.1">
    <property type="nucleotide sequence ID" value="NZ_VXLC01000006.1"/>
</dbReference>
<evidence type="ECO:0000313" key="1">
    <source>
        <dbReference type="EMBL" id="KAA8887706.1"/>
    </source>
</evidence>
<sequence length="69" mass="7237">MSRHATPVELLDAVYYASTVITIGRDPDHPDRVVAHTFQADDGPAAPPVALAVAKLRELADALESGGAE</sequence>
<proteinExistence type="predicted"/>
<name>A0A5N0EFI5_9NOCA</name>
<dbReference type="EMBL" id="VXLC01000006">
    <property type="protein sequence ID" value="KAA8887706.1"/>
    <property type="molecule type" value="Genomic_DNA"/>
</dbReference>
<evidence type="ECO:0000313" key="2">
    <source>
        <dbReference type="Proteomes" id="UP000323876"/>
    </source>
</evidence>
<dbReference type="OrthoDB" id="9931236at2"/>